<proteinExistence type="predicted"/>
<keyword evidence="3" id="KW-1185">Reference proteome</keyword>
<feature type="compositionally biased region" description="Basic and acidic residues" evidence="1">
    <location>
        <begin position="30"/>
        <end position="51"/>
    </location>
</feature>
<dbReference type="AlphaFoldDB" id="A0A9W7XH97"/>
<reference evidence="2" key="1">
    <citation type="submission" date="2022-07" db="EMBL/GenBank/DDBJ databases">
        <title>Phylogenomic reconstructions and comparative analyses of Kickxellomycotina fungi.</title>
        <authorList>
            <person name="Reynolds N.K."/>
            <person name="Stajich J.E."/>
            <person name="Barry K."/>
            <person name="Grigoriev I.V."/>
            <person name="Crous P."/>
            <person name="Smith M.E."/>
        </authorList>
    </citation>
    <scope>NUCLEOTIDE SEQUENCE</scope>
    <source>
        <strain evidence="2">NBRC 105413</strain>
    </source>
</reference>
<evidence type="ECO:0000313" key="3">
    <source>
        <dbReference type="Proteomes" id="UP001145021"/>
    </source>
</evidence>
<name>A0A9W7XH97_9FUNG</name>
<evidence type="ECO:0000256" key="1">
    <source>
        <dbReference type="SAM" id="MobiDB-lite"/>
    </source>
</evidence>
<dbReference type="Proteomes" id="UP001145021">
    <property type="component" value="Unassembled WGS sequence"/>
</dbReference>
<organism evidence="2 3">
    <name type="scientific">Coemansia asiatica</name>
    <dbReference type="NCBI Taxonomy" id="1052880"/>
    <lineage>
        <taxon>Eukaryota</taxon>
        <taxon>Fungi</taxon>
        <taxon>Fungi incertae sedis</taxon>
        <taxon>Zoopagomycota</taxon>
        <taxon>Kickxellomycotina</taxon>
        <taxon>Kickxellomycetes</taxon>
        <taxon>Kickxellales</taxon>
        <taxon>Kickxellaceae</taxon>
        <taxon>Coemansia</taxon>
    </lineage>
</organism>
<evidence type="ECO:0000313" key="2">
    <source>
        <dbReference type="EMBL" id="KAJ1644532.1"/>
    </source>
</evidence>
<gene>
    <name evidence="2" type="ORF">LPJ64_003806</name>
</gene>
<dbReference type="EMBL" id="JANBOH010000159">
    <property type="protein sequence ID" value="KAJ1644532.1"/>
    <property type="molecule type" value="Genomic_DNA"/>
</dbReference>
<accession>A0A9W7XH97</accession>
<protein>
    <submittedName>
        <fullName evidence="2">Uncharacterized protein</fullName>
    </submittedName>
</protein>
<sequence length="169" mass="19374">MLRTAATKVARPATKRVALTQTQVAARRHLSQDSHDQHHGQEHAAEEHPTFEEEGFNSPLWKYTLGAIGGCYLISRYDDYVEKSGRVHPLTKFYASIMTDKVENRRIFSEYQKDVAKKAEFNIMHWEEKRHIARAMDSAAYFKRDAKWGTPVGAEVDMSGAKKHTPIKE</sequence>
<feature type="region of interest" description="Disordered" evidence="1">
    <location>
        <begin position="26"/>
        <end position="51"/>
    </location>
</feature>
<comment type="caution">
    <text evidence="2">The sequence shown here is derived from an EMBL/GenBank/DDBJ whole genome shotgun (WGS) entry which is preliminary data.</text>
</comment>